<keyword evidence="2" id="KW-0732">Signal</keyword>
<accession>A0A850PFA1</accession>
<keyword evidence="4" id="KW-1185">Reference proteome</keyword>
<gene>
    <name evidence="3" type="primary">trbJ</name>
    <name evidence="3" type="ORF">HUK82_10165</name>
</gene>
<evidence type="ECO:0000256" key="2">
    <source>
        <dbReference type="SAM" id="SignalP"/>
    </source>
</evidence>
<dbReference type="RefSeq" id="WP_176613857.1">
    <property type="nucleotide sequence ID" value="NZ_JABXXR010000075.1"/>
</dbReference>
<dbReference type="Proteomes" id="UP000585665">
    <property type="component" value="Unassembled WGS sequence"/>
</dbReference>
<sequence>MRNSLISKAAFVAGFGALSFIVVIAPAQAQWAVYDGAAHVQTVLIAARELQQVNQEAQSLTNEATMLENQARNLANLPLSVLAPMEQSIMQTEQIVGQAQGLAYNLTSIDQAFSQIYPQAFTNSVSATQMTTDAQTRWQNARSAYQDGLRVQIGAVQNLDATRSQIDSLVTSSQSASGALQAAQSGNQLAALQTRQLADLTAVVTAMGRAQALEGARQVESEEQGRAQLATFLNYGAGYTPGTAQMFH</sequence>
<keyword evidence="1" id="KW-0175">Coiled coil</keyword>
<dbReference type="NCBIfam" id="TIGR02780">
    <property type="entry name" value="TrbJ_Ti"/>
    <property type="match status" value="1"/>
</dbReference>
<dbReference type="InterPro" id="IPR014147">
    <property type="entry name" value="T4SS_TrbJ"/>
</dbReference>
<evidence type="ECO:0000256" key="1">
    <source>
        <dbReference type="SAM" id="Coils"/>
    </source>
</evidence>
<evidence type="ECO:0000313" key="4">
    <source>
        <dbReference type="Proteomes" id="UP000585665"/>
    </source>
</evidence>
<comment type="caution">
    <text evidence="3">The sequence shown here is derived from an EMBL/GenBank/DDBJ whole genome shotgun (WGS) entry which is preliminary data.</text>
</comment>
<name>A0A850PFA1_9PROT</name>
<proteinExistence type="predicted"/>
<dbReference type="NCBIfam" id="NF010448">
    <property type="entry name" value="PRK13874.1"/>
    <property type="match status" value="1"/>
</dbReference>
<organism evidence="3 4">
    <name type="scientific">Ameyamaea chiangmaiensis</name>
    <dbReference type="NCBI Taxonomy" id="442969"/>
    <lineage>
        <taxon>Bacteria</taxon>
        <taxon>Pseudomonadati</taxon>
        <taxon>Pseudomonadota</taxon>
        <taxon>Alphaproteobacteria</taxon>
        <taxon>Acetobacterales</taxon>
        <taxon>Acetobacteraceae</taxon>
        <taxon>Ameyamaea</taxon>
    </lineage>
</organism>
<protein>
    <submittedName>
        <fullName evidence="3">P-type conjugative transfer protein TrbJ</fullName>
    </submittedName>
</protein>
<feature type="coiled-coil region" evidence="1">
    <location>
        <begin position="43"/>
        <end position="77"/>
    </location>
</feature>
<feature type="signal peptide" evidence="2">
    <location>
        <begin position="1"/>
        <end position="29"/>
    </location>
</feature>
<reference evidence="3 4" key="1">
    <citation type="submission" date="2020-06" db="EMBL/GenBank/DDBJ databases">
        <title>Description of novel acetic acid bacteria.</title>
        <authorList>
            <person name="Sombolestani A."/>
        </authorList>
    </citation>
    <scope>NUCLEOTIDE SEQUENCE [LARGE SCALE GENOMIC DNA]</scope>
    <source>
        <strain evidence="3 4">LMG 27010</strain>
    </source>
</reference>
<dbReference type="EMBL" id="JABXXR010000075">
    <property type="protein sequence ID" value="NVN40926.1"/>
    <property type="molecule type" value="Genomic_DNA"/>
</dbReference>
<evidence type="ECO:0000313" key="3">
    <source>
        <dbReference type="EMBL" id="NVN40926.1"/>
    </source>
</evidence>
<dbReference type="AlphaFoldDB" id="A0A850PFA1"/>
<feature type="chain" id="PRO_5032817399" evidence="2">
    <location>
        <begin position="30"/>
        <end position="248"/>
    </location>
</feature>